<evidence type="ECO:0000256" key="1">
    <source>
        <dbReference type="ARBA" id="ARBA00022729"/>
    </source>
</evidence>
<dbReference type="OrthoDB" id="6236007at2759"/>
<dbReference type="InterPro" id="IPR018097">
    <property type="entry name" value="EGF_Ca-bd_CS"/>
</dbReference>
<proteinExistence type="predicted"/>
<dbReference type="InterPro" id="IPR001881">
    <property type="entry name" value="EGF-like_Ca-bd_dom"/>
</dbReference>
<keyword evidence="12" id="KW-1185">Reference proteome</keyword>
<keyword evidence="5" id="KW-0245">EGF-like domain</keyword>
<feature type="disulfide bond" evidence="5">
    <location>
        <begin position="347"/>
        <end position="356"/>
    </location>
</feature>
<evidence type="ECO:0000256" key="7">
    <source>
        <dbReference type="SAM" id="Phobius"/>
    </source>
</evidence>
<feature type="signal peptide" evidence="8">
    <location>
        <begin position="1"/>
        <end position="20"/>
    </location>
</feature>
<dbReference type="PROSITE" id="PS01187">
    <property type="entry name" value="EGF_CA"/>
    <property type="match status" value="1"/>
</dbReference>
<feature type="domain" description="NIDO" evidence="10">
    <location>
        <begin position="98"/>
        <end position="237"/>
    </location>
</feature>
<sequence length="425" mass="47724">MNSLFLWSFCVNVLIHTNVCIPLGMFYPYGSSYGDSKLHKNDDGSSDEIYITTAFPFFNHSERALFVNTNGDLTFISALASYTPESFPFQQNARIIAPYWADVDTRTVGDIWYRETNSILLLGRASSDIRTTFPQQSTFNASWMFITTWDRVGFYGADPLGQTKRCTFQCILVTDGRYSFVIFNYNLIQWTTGTTGGGSSSSGLGGTPAQVLLLKIRLMEARRGSWSNSNDAHFDNTCLFSTPAKYPTKVITYIMVSEILLLSDFRTALRRQLRRQFISMLDLMLVLDCFGNPCQHGTCLSLEHTFMCLCDLGYEGLHCQINTNDCVTEPCLYGYCVDKVNDFVCECGMLFNGKRCTKLKTWAIITTTVSSVVLYVMSCCCCVFLCKQKNSDSKAKSSVIPHKQKSSPRGKPVPSKAGKRNAWVV</sequence>
<evidence type="ECO:0000256" key="2">
    <source>
        <dbReference type="ARBA" id="ARBA00022737"/>
    </source>
</evidence>
<evidence type="ECO:0000256" key="4">
    <source>
        <dbReference type="ARBA" id="ARBA00023180"/>
    </source>
</evidence>
<dbReference type="SMART" id="SM00539">
    <property type="entry name" value="NIDO"/>
    <property type="match status" value="1"/>
</dbReference>
<dbReference type="InterPro" id="IPR000152">
    <property type="entry name" value="EGF-type_Asp/Asn_hydroxyl_site"/>
</dbReference>
<feature type="domain" description="EGF-like" evidence="9">
    <location>
        <begin position="322"/>
        <end position="357"/>
    </location>
</feature>
<organism evidence="11 12">
    <name type="scientific">Mytilus galloprovincialis</name>
    <name type="common">Mediterranean mussel</name>
    <dbReference type="NCBI Taxonomy" id="29158"/>
    <lineage>
        <taxon>Eukaryota</taxon>
        <taxon>Metazoa</taxon>
        <taxon>Spiralia</taxon>
        <taxon>Lophotrochozoa</taxon>
        <taxon>Mollusca</taxon>
        <taxon>Bivalvia</taxon>
        <taxon>Autobranchia</taxon>
        <taxon>Pteriomorphia</taxon>
        <taxon>Mytilida</taxon>
        <taxon>Mytiloidea</taxon>
        <taxon>Mytilidae</taxon>
        <taxon>Mytilinae</taxon>
        <taxon>Mytilus</taxon>
    </lineage>
</organism>
<feature type="transmembrane region" description="Helical" evidence="7">
    <location>
        <begin position="362"/>
        <end position="386"/>
    </location>
</feature>
<dbReference type="FunFam" id="2.10.25.10:FF:000472">
    <property type="entry name" value="Uncharacterized protein, isoform A"/>
    <property type="match status" value="1"/>
</dbReference>
<dbReference type="InterPro" id="IPR051495">
    <property type="entry name" value="Epithelial_Barrier/Signaling"/>
</dbReference>
<evidence type="ECO:0000259" key="9">
    <source>
        <dbReference type="PROSITE" id="PS50026"/>
    </source>
</evidence>
<dbReference type="PANTHER" id="PTHR13802:SF59">
    <property type="entry name" value="SUSHI DOMAIN-CONTAINING PROTEIN 2"/>
    <property type="match status" value="1"/>
</dbReference>
<evidence type="ECO:0000256" key="6">
    <source>
        <dbReference type="SAM" id="MobiDB-lite"/>
    </source>
</evidence>
<feature type="disulfide bond" evidence="5">
    <location>
        <begin position="326"/>
        <end position="336"/>
    </location>
</feature>
<dbReference type="PROSITE" id="PS51220">
    <property type="entry name" value="NIDO"/>
    <property type="match status" value="1"/>
</dbReference>
<keyword evidence="4" id="KW-0325">Glycoprotein</keyword>
<keyword evidence="7" id="KW-0812">Transmembrane</keyword>
<dbReference type="PROSITE" id="PS01186">
    <property type="entry name" value="EGF_2"/>
    <property type="match status" value="1"/>
</dbReference>
<evidence type="ECO:0000256" key="5">
    <source>
        <dbReference type="PROSITE-ProRule" id="PRU00076"/>
    </source>
</evidence>
<dbReference type="CDD" id="cd00054">
    <property type="entry name" value="EGF_CA"/>
    <property type="match status" value="1"/>
</dbReference>
<evidence type="ECO:0000256" key="3">
    <source>
        <dbReference type="ARBA" id="ARBA00023157"/>
    </source>
</evidence>
<evidence type="ECO:0000256" key="8">
    <source>
        <dbReference type="SAM" id="SignalP"/>
    </source>
</evidence>
<keyword evidence="7" id="KW-1133">Transmembrane helix</keyword>
<dbReference type="AlphaFoldDB" id="A0A8B6CKX0"/>
<keyword evidence="2" id="KW-0677">Repeat</keyword>
<keyword evidence="1 8" id="KW-0732">Signal</keyword>
<dbReference type="SMART" id="SM00181">
    <property type="entry name" value="EGF"/>
    <property type="match status" value="2"/>
</dbReference>
<dbReference type="PANTHER" id="PTHR13802">
    <property type="entry name" value="MUCIN 4-RELATED"/>
    <property type="match status" value="1"/>
</dbReference>
<evidence type="ECO:0008006" key="13">
    <source>
        <dbReference type="Google" id="ProtNLM"/>
    </source>
</evidence>
<reference evidence="11" key="1">
    <citation type="submission" date="2018-11" db="EMBL/GenBank/DDBJ databases">
        <authorList>
            <person name="Alioto T."/>
            <person name="Alioto T."/>
        </authorList>
    </citation>
    <scope>NUCLEOTIDE SEQUENCE</scope>
</reference>
<dbReference type="GO" id="GO:0007160">
    <property type="term" value="P:cell-matrix adhesion"/>
    <property type="evidence" value="ECO:0007669"/>
    <property type="project" value="InterPro"/>
</dbReference>
<dbReference type="Proteomes" id="UP000596742">
    <property type="component" value="Unassembled WGS sequence"/>
</dbReference>
<feature type="disulfide bond" evidence="5">
    <location>
        <begin position="289"/>
        <end position="299"/>
    </location>
</feature>
<dbReference type="Pfam" id="PF00008">
    <property type="entry name" value="EGF"/>
    <property type="match status" value="1"/>
</dbReference>
<feature type="domain" description="EGF-like" evidence="9">
    <location>
        <begin position="285"/>
        <end position="320"/>
    </location>
</feature>
<dbReference type="Gene3D" id="2.10.25.10">
    <property type="entry name" value="Laminin"/>
    <property type="match status" value="2"/>
</dbReference>
<dbReference type="GO" id="GO:0005509">
    <property type="term" value="F:calcium ion binding"/>
    <property type="evidence" value="ECO:0007669"/>
    <property type="project" value="InterPro"/>
</dbReference>
<dbReference type="PROSITE" id="PS00022">
    <property type="entry name" value="EGF_1"/>
    <property type="match status" value="2"/>
</dbReference>
<dbReference type="SMART" id="SM00179">
    <property type="entry name" value="EGF_CA"/>
    <property type="match status" value="2"/>
</dbReference>
<dbReference type="EMBL" id="UYJE01001970">
    <property type="protein sequence ID" value="VDI06759.1"/>
    <property type="molecule type" value="Genomic_DNA"/>
</dbReference>
<name>A0A8B6CKX0_MYTGA</name>
<dbReference type="InterPro" id="IPR000742">
    <property type="entry name" value="EGF"/>
</dbReference>
<accession>A0A8B6CKX0</accession>
<gene>
    <name evidence="11" type="ORF">MGAL_10B070986</name>
</gene>
<feature type="disulfide bond" evidence="5">
    <location>
        <begin position="310"/>
        <end position="319"/>
    </location>
</feature>
<comment type="caution">
    <text evidence="11">The sequence shown here is derived from an EMBL/GenBank/DDBJ whole genome shotgun (WGS) entry which is preliminary data.</text>
</comment>
<dbReference type="PROSITE" id="PS00010">
    <property type="entry name" value="ASX_HYDROXYL"/>
    <property type="match status" value="1"/>
</dbReference>
<evidence type="ECO:0000313" key="11">
    <source>
        <dbReference type="EMBL" id="VDI06759.1"/>
    </source>
</evidence>
<protein>
    <recommendedName>
        <fullName evidence="13">Sushi, nidogen and EGF-like domain-containing protein 1</fullName>
    </recommendedName>
</protein>
<feature type="region of interest" description="Disordered" evidence="6">
    <location>
        <begin position="397"/>
        <end position="425"/>
    </location>
</feature>
<evidence type="ECO:0000259" key="10">
    <source>
        <dbReference type="PROSITE" id="PS51220"/>
    </source>
</evidence>
<keyword evidence="7" id="KW-0472">Membrane</keyword>
<comment type="caution">
    <text evidence="5">Lacks conserved residue(s) required for the propagation of feature annotation.</text>
</comment>
<dbReference type="InterPro" id="IPR003886">
    <property type="entry name" value="NIDO_dom"/>
</dbReference>
<evidence type="ECO:0000313" key="12">
    <source>
        <dbReference type="Proteomes" id="UP000596742"/>
    </source>
</evidence>
<keyword evidence="3 5" id="KW-1015">Disulfide bond</keyword>
<dbReference type="Pfam" id="PF06119">
    <property type="entry name" value="NIDO"/>
    <property type="match status" value="1"/>
</dbReference>
<feature type="chain" id="PRO_5033038255" description="Sushi, nidogen and EGF-like domain-containing protein 1" evidence="8">
    <location>
        <begin position="21"/>
        <end position="425"/>
    </location>
</feature>
<dbReference type="PROSITE" id="PS50026">
    <property type="entry name" value="EGF_3"/>
    <property type="match status" value="2"/>
</dbReference>
<dbReference type="SUPFAM" id="SSF57196">
    <property type="entry name" value="EGF/Laminin"/>
    <property type="match status" value="2"/>
</dbReference>